<evidence type="ECO:0000313" key="1">
    <source>
        <dbReference type="EMBL" id="MBN7809654.1"/>
    </source>
</evidence>
<evidence type="ECO:0000313" key="2">
    <source>
        <dbReference type="Proteomes" id="UP000664317"/>
    </source>
</evidence>
<dbReference type="EMBL" id="JAFKCT010000001">
    <property type="protein sequence ID" value="MBN7809654.1"/>
    <property type="molecule type" value="Genomic_DNA"/>
</dbReference>
<comment type="caution">
    <text evidence="1">The sequence shown here is derived from an EMBL/GenBank/DDBJ whole genome shotgun (WGS) entry which is preliminary data.</text>
</comment>
<name>A0ABS3BZ49_9BACT</name>
<gene>
    <name evidence="1" type="ORF">J0A68_01715</name>
</gene>
<protein>
    <submittedName>
        <fullName evidence="1">Uncharacterized protein</fullName>
    </submittedName>
</protein>
<keyword evidence="2" id="KW-1185">Reference proteome</keyword>
<accession>A0ABS3BZ49</accession>
<dbReference type="Proteomes" id="UP000664317">
    <property type="component" value="Unassembled WGS sequence"/>
</dbReference>
<reference evidence="1 2" key="1">
    <citation type="submission" date="2021-03" db="EMBL/GenBank/DDBJ databases">
        <title>novel species isolated from a fishpond in China.</title>
        <authorList>
            <person name="Lu H."/>
            <person name="Cai Z."/>
        </authorList>
    </citation>
    <scope>NUCLEOTIDE SEQUENCE [LARGE SCALE GENOMIC DNA]</scope>
    <source>
        <strain evidence="1 2">H41</strain>
    </source>
</reference>
<organism evidence="1 2">
    <name type="scientific">Algoriphagus oliviformis</name>
    <dbReference type="NCBI Taxonomy" id="2811231"/>
    <lineage>
        <taxon>Bacteria</taxon>
        <taxon>Pseudomonadati</taxon>
        <taxon>Bacteroidota</taxon>
        <taxon>Cytophagia</taxon>
        <taxon>Cytophagales</taxon>
        <taxon>Cyclobacteriaceae</taxon>
        <taxon>Algoriphagus</taxon>
    </lineage>
</organism>
<proteinExistence type="predicted"/>
<dbReference type="PROSITE" id="PS51257">
    <property type="entry name" value="PROKAR_LIPOPROTEIN"/>
    <property type="match status" value="1"/>
</dbReference>
<sequence length="162" mass="18109">MNRVCCFLVFAIFLITSCREDESPQSYLNGTYENTGTNAETGISYVSQYIFKGDGTFERIGLIREEGQLLGYNFYSKGTYSLRGEEFTISDGQMAGVNYGDYPEGYVASLELLEDYAIEPLESKGTLRQLDGGDRIGILLECNDMIGYAAMCMGEQIYEMVD</sequence>
<dbReference type="RefSeq" id="WP_206576456.1">
    <property type="nucleotide sequence ID" value="NZ_JAFKCT010000001.1"/>
</dbReference>